<gene>
    <name evidence="4" type="ORF">VaNZ11_012254</name>
</gene>
<evidence type="ECO:0000256" key="3">
    <source>
        <dbReference type="SAM" id="SignalP"/>
    </source>
</evidence>
<dbReference type="Proteomes" id="UP001165090">
    <property type="component" value="Unassembled WGS sequence"/>
</dbReference>
<feature type="region of interest" description="Disordered" evidence="1">
    <location>
        <begin position="3369"/>
        <end position="3401"/>
    </location>
</feature>
<proteinExistence type="predicted"/>
<dbReference type="PANTHER" id="PTHR11319:SF35">
    <property type="entry name" value="OUTER MEMBRANE PROTEIN PMPC-RELATED"/>
    <property type="match status" value="1"/>
</dbReference>
<keyword evidence="2" id="KW-0472">Membrane</keyword>
<sequence>MLLGSKRREIWKLLLLHLAIGLSPRPAFSVLTCLFSFWGNSDIIDFPRQLDAGSICRCSASPSGEGQVVVYFAGGNQDLGQLCNSRSGGELLGPTGNLPGLEAATVLPWADATSPSATSLRFIGGRDLVVDGALAGTPTATNLDLGYNGPAMPLLYFNQVNGLVLRNLVFSKLYVSGPLILIEDCTNVTMQNVTMADVIISGESSGVPAPSGAPTSPLLGVAGIITPLNEPDGHDVSPAVYGGGSPPNGGEFVDPPAPDQSDNDGTVASMYTAAIWLKNVSMARLEGISIKSFSASFASFTTAFSYLNGLLISGSQSISATNLYVRNFNAEHSFGPSGTETTSAVLVLESTLATFSGLECSFSTGLCGPCLSVIDSTVQVTDSDFINNVAVNGSGGGAVCVQSSQSPHVETRMQFERSSFSGNTANSGGAIALVSFNAGAPTLKVSSCAFDANSATNMGGDIYLCDASQISVDSSSFRFSSVNGNISDNGGCIYGGSGVHASFTNSTFEGCVTTGNGGALYFMNVVTSESSLGSPQASITLEECRFSNNSCAGYGGGLAVVTDVDPSHGEQLRMNVTITNSIFTDHSAAEGGALWLSNEQFAVQCQDREDPGTNSAMAAVRLLNVTFTNNTVMYRGGALLVDKWSFQLDGGEVSQNSASIDDGASIGGAISLRDCPGTAQVSNVRMITNTGLYGGALGINWCSLKIWNAYIADNNCSSEGGGMVATCYGVHSTTTRNYTMYTVDMYNVTFKGNIAGSGGGGLAASCGNLTVVDSWFANNNASGDTGGGMKIESPDQGSNRTLPFTVLRRVHLANNTAKMKGGGIYMIQTGAIVEDTTFENNNQTNDCSDVITPCAGGAIYISNGRGLIKIHNVTVTGNIASQGGGMVLDMTNATIWDSGFSGNTATYDGGALLALQSGSNAEDVAYAVELLDCVFEDNVAGNHGGALTANRSLFSAKDVVFQGNKALESGRGGAVFLTCPYLPLLADVPWSEILTTDNTTVAKVDHCQFLGNSAGDSGGALYYTASVVHIFSCQFLNNTAAGADGNRGAWDSSGGAIHGVHSPTLLVDSILSYNKANGRGGALALQSCMVTVDGSHIAYNVATFSGGAVAVGRNVLSENVEDFPLYLVNSNLTNNRAEMEHGGCLFVDALPVGILNCRLHYNEAKLLGGAVYLASSSNLTVRSSALQGNEAEIAGGAVYAKAATGEQTSVATLYGVRFQDNYARAAGGALWLSGWQVDMEDLDMITNSAGTFIVAGSDNSGGAAYIADCVGPANLSDARIWGNAAYQGGAFYVELCSMSVQNTIFEANSAVGGDVGALAAIGFTSSSSISSNRTFALDLRNNTFQNNTAGGRSGALKAYFINIKIVDTHFLDNYASLEGGAVHLQVVPPSLQYGDQENQVAEKVLIEGCEFRRNTVSNSGGALYHVTSAVRLRNCVFSENIAGNGVGSTVSSSASVALGISTAGGAVFATSCTAAMEVTNVKMDSNQADGQGGGMSLLSCSTQFENSTLTDNVAKLSGGGVAVGHQVTISQLEAPSVTFHNCNLTRNKGYTQDGGSIFTTSVHLTIYACQFLDNEALRNGGAVYSMAAPSILISDSVSIGNRAGVSGGAVWVESATFVQVNGSALLENVAGVSGGAIWLSNAHCTHLEAVTFINNTASEGGGVYVTMRAFTVTPEVENLICMDGFQRQLGDSWVQRLSQESQSVIHSKRHELVAVVTNVTAADNSASSGRGGAALFVATRGSILLDAFNASYNHAGDTGGGIAISDSRLVGATVYLSSSEMANNFATIRGGAVSLDGGRTNLQFVALGSRMQFNTAGLGGAISLQLNASAALHGNILDGNIADDGRDGGTGSGGSVHALSCNWLLVNSTSIQSSFAGRGHGGGIYTDGCKVVMLSDVGLRNNYATGAGGAVFLSASSTTNADGTSLAVISRGDMVKNLAGVGLSPSSGSSSVATASLAGGSAGALFVGGRMVVLVDKTTFDGNMAEAEGGAVGVGLECLQAPDTYTGPLLESLFISSESTNYSWRQEDIGGLNVGVRELPTAANPTLQALERAANRSAAYSCWAAIFNQPRFWGNTAGNSGGAVFSTSPYTLSIICGAADRQSAAAAAGFSKAEASDQGELAGLIDTTTTRVASSSISNGVFDLATAHTETVSNNTANMTLLPYMGLMPVSDAAHKAVCFLRPASLGLEADSPQANNARRGYGDEVATAPKFVALVALDSNDAGSTYMENKVTVLGSDESVAAYMSIGSNDGTGGLGVVNGSGASSSSSSSSSSQWARWSSRAVLLVSGRRGNKCSPGQDCILTVPNNVIIGLNVSIFDAANQVANDTGMLRSVVRATIYSTDPSRRADLLGNPLAQVVEGSASLAGIRVRAYKGEYVLKLMLDTNTGFQVSPLVLNVTVPPCAIGELPLGSGSDCSECTLNTYSLTVDAYDDSDTSINSRNFACKSCPLNAICTGGAVLVPEQGYWHSAANSTVIHQCPNLYACRTGDDEANDELVRCQERWYAYFGEARRFIKLVQDRTGGTELVGRYLEAYRNVKSAGNNSYQGALISSPLSLDGAFDGFLLDCALWGVSDDDPLSYMQKQCTQGYSGILCATCTRVDGKDYAMLSDLSCSPCFPTVATIFIGFAIFIANTLMLGASVLMTFLTDYTAGHDPNTLPAADLLKVLVIHYQIFLIVTRIHMNWPKSVMGIQYVVASVTGSVKQAYSPSCLFPGADSSEQATVQVLAGLLLPICSTVLVMILWIVRYFYWNQRDPRKMLTHIRSQSTSASTHMDAAGLNNVGSSGKSADATGFRSFPKSSRSLLQNTSSVASAACTTDGGDGNISSNTSGIPPTISRTSLGGGRAPKELCTASSTGSFVLPPDMLPTVAIVLGGGVQVDGTPSAAKNLAQLTQVAPPAAIPSVPAAILQRPAAPAYDDDIPLRSAFAIAQVSFAASCRKQANDFSANKPEVGRQAAAAAASLPGQKPLLLSESVPENSCFLNPQSSGALLGADNHGGAVLRKTLSLRPAASISQLPQAGADRGLQHCHSLDSNLSLLPSAFFGGHLPLSTVDSSEGARLKPTKDSQQLGLFSMFSTRESLSFVDSNLPLMPQLFLVLMVASFVLMPTWATEALSIFSCYKLDNLSGAYSENQKATWPYGYWVRDMNQECYTGRHQTFWLPIGVVSVLLLCLTMPITSAAITLYFRKRLNEVEVLQVYGFLYRTYKPKFFFWESVSQAQTLLLVVVEVFGRTMWVFNQALLFEVFLICILMLNTYVSPLLYEQLTALQRLSLGVICLTVILGLFTSVPTAQVSEVGQDVLGAIILVINCMVFIGFLVLFIRYVMPNLKVKVKEVASQLRTSISRLTSERSATWLRFSSRLKLSFTYSSRRNEDTSGVDAGGSRHQRASSSSPPTGSAGDNGMPILSAVSIHV</sequence>
<protein>
    <submittedName>
        <fullName evidence="4">Uncharacterized protein</fullName>
    </submittedName>
</protein>
<dbReference type="InterPro" id="IPR006626">
    <property type="entry name" value="PbH1"/>
</dbReference>
<feature type="transmembrane region" description="Helical" evidence="2">
    <location>
        <begin position="2725"/>
        <end position="2749"/>
    </location>
</feature>
<feature type="region of interest" description="Disordered" evidence="1">
    <location>
        <begin position="240"/>
        <end position="264"/>
    </location>
</feature>
<feature type="transmembrane region" description="Helical" evidence="2">
    <location>
        <begin position="3266"/>
        <end position="3286"/>
    </location>
</feature>
<dbReference type="PANTHER" id="PTHR11319">
    <property type="entry name" value="G PROTEIN-COUPLED RECEPTOR-RELATED"/>
    <property type="match status" value="1"/>
</dbReference>
<feature type="transmembrane region" description="Helical" evidence="2">
    <location>
        <begin position="3234"/>
        <end position="3254"/>
    </location>
</feature>
<dbReference type="SMART" id="SM00710">
    <property type="entry name" value="PbH1"/>
    <property type="match status" value="22"/>
</dbReference>
<keyword evidence="3" id="KW-0732">Signal</keyword>
<feature type="compositionally biased region" description="Low complexity" evidence="1">
    <location>
        <begin position="3386"/>
        <end position="3396"/>
    </location>
</feature>
<dbReference type="InterPro" id="IPR011050">
    <property type="entry name" value="Pectin_lyase_fold/virulence"/>
</dbReference>
<feature type="transmembrane region" description="Helical" evidence="2">
    <location>
        <begin position="2663"/>
        <end position="2682"/>
    </location>
</feature>
<name>A0ABQ5SF07_9CHLO</name>
<dbReference type="SUPFAM" id="SSF51126">
    <property type="entry name" value="Pectin lyase-like"/>
    <property type="match status" value="7"/>
</dbReference>
<feature type="compositionally biased region" description="Polar residues" evidence="1">
    <location>
        <begin position="2823"/>
        <end position="2839"/>
    </location>
</feature>
<feature type="signal peptide" evidence="3">
    <location>
        <begin position="1"/>
        <end position="29"/>
    </location>
</feature>
<feature type="transmembrane region" description="Helical" evidence="2">
    <location>
        <begin position="3157"/>
        <end position="3184"/>
    </location>
</feature>
<evidence type="ECO:0000313" key="4">
    <source>
        <dbReference type="EMBL" id="GLI67927.1"/>
    </source>
</evidence>
<feature type="chain" id="PRO_5047361035" evidence="3">
    <location>
        <begin position="30"/>
        <end position="3411"/>
    </location>
</feature>
<evidence type="ECO:0000256" key="1">
    <source>
        <dbReference type="SAM" id="MobiDB-lite"/>
    </source>
</evidence>
<keyword evidence="5" id="KW-1185">Reference proteome</keyword>
<feature type="transmembrane region" description="Helical" evidence="2">
    <location>
        <begin position="3093"/>
        <end position="3116"/>
    </location>
</feature>
<accession>A0ABQ5SF07</accession>
<evidence type="ECO:0000256" key="2">
    <source>
        <dbReference type="SAM" id="Phobius"/>
    </source>
</evidence>
<keyword evidence="2" id="KW-1133">Transmembrane helix</keyword>
<comment type="caution">
    <text evidence="4">The sequence shown here is derived from an EMBL/GenBank/DDBJ whole genome shotgun (WGS) entry which is preliminary data.</text>
</comment>
<evidence type="ECO:0000313" key="5">
    <source>
        <dbReference type="Proteomes" id="UP001165090"/>
    </source>
</evidence>
<feature type="transmembrane region" description="Helical" evidence="2">
    <location>
        <begin position="3298"/>
        <end position="3319"/>
    </location>
</feature>
<keyword evidence="2" id="KW-0812">Transmembrane</keyword>
<organism evidence="4 5">
    <name type="scientific">Volvox africanus</name>
    <dbReference type="NCBI Taxonomy" id="51714"/>
    <lineage>
        <taxon>Eukaryota</taxon>
        <taxon>Viridiplantae</taxon>
        <taxon>Chlorophyta</taxon>
        <taxon>core chlorophytes</taxon>
        <taxon>Chlorophyceae</taxon>
        <taxon>CS clade</taxon>
        <taxon>Chlamydomonadales</taxon>
        <taxon>Volvocaceae</taxon>
        <taxon>Volvox</taxon>
    </lineage>
</organism>
<feature type="transmembrane region" description="Helical" evidence="2">
    <location>
        <begin position="2620"/>
        <end position="2642"/>
    </location>
</feature>
<reference evidence="4 5" key="1">
    <citation type="journal article" date="2023" name="IScience">
        <title>Expanded male sex-determining region conserved during the evolution of homothallism in the green alga Volvox.</title>
        <authorList>
            <person name="Yamamoto K."/>
            <person name="Matsuzaki R."/>
            <person name="Mahakham W."/>
            <person name="Heman W."/>
            <person name="Sekimoto H."/>
            <person name="Kawachi M."/>
            <person name="Minakuchi Y."/>
            <person name="Toyoda A."/>
            <person name="Nozaki H."/>
        </authorList>
    </citation>
    <scope>NUCLEOTIDE SEQUENCE [LARGE SCALE GENOMIC DNA]</scope>
    <source>
        <strain evidence="4 5">NIES-4468</strain>
    </source>
</reference>
<feature type="transmembrane region" description="Helical" evidence="2">
    <location>
        <begin position="3208"/>
        <end position="3228"/>
    </location>
</feature>
<dbReference type="EMBL" id="BSDZ01000079">
    <property type="protein sequence ID" value="GLI67927.1"/>
    <property type="molecule type" value="Genomic_DNA"/>
</dbReference>
<feature type="region of interest" description="Disordered" evidence="1">
    <location>
        <begin position="2817"/>
        <end position="2846"/>
    </location>
</feature>